<keyword evidence="16" id="KW-1185">Reference proteome</keyword>
<keyword evidence="8 12" id="KW-0653">Protein transport</keyword>
<evidence type="ECO:0000256" key="11">
    <source>
        <dbReference type="ARBA" id="ARBA00024816"/>
    </source>
</evidence>
<name>A0ABW3GCY7_9PROT</name>
<evidence type="ECO:0000313" key="15">
    <source>
        <dbReference type="EMBL" id="MFD0928411.1"/>
    </source>
</evidence>
<keyword evidence="4 12" id="KW-0813">Transport</keyword>
<comment type="caution">
    <text evidence="15">The sequence shown here is derived from an EMBL/GenBank/DDBJ whole genome shotgun (WGS) entry which is preliminary data.</text>
</comment>
<dbReference type="Proteomes" id="UP001597106">
    <property type="component" value="Unassembled WGS sequence"/>
</dbReference>
<accession>A0ABW3GCY7</accession>
<gene>
    <name evidence="15" type="ORF">ACFQ1T_01335</name>
</gene>
<evidence type="ECO:0000256" key="12">
    <source>
        <dbReference type="RuleBase" id="RU004057"/>
    </source>
</evidence>
<keyword evidence="6" id="KW-0997">Cell inner membrane</keyword>
<evidence type="ECO:0000256" key="8">
    <source>
        <dbReference type="ARBA" id="ARBA00022927"/>
    </source>
</evidence>
<evidence type="ECO:0000313" key="16">
    <source>
        <dbReference type="Proteomes" id="UP001597106"/>
    </source>
</evidence>
<evidence type="ECO:0000256" key="10">
    <source>
        <dbReference type="ARBA" id="ARBA00023136"/>
    </source>
</evidence>
<sequence length="247" mass="26410">MQSTSGLAFITEGGVVSVIVALVLLTMSVMSWYFIVVKAWQVFKHKREVTAYVKQFWRKATLQEALQDTQMQSPAFRLALTAVESTQHHQQHASQSLGAACSQDEFVARQLRRTLSQEQAGMESGLSVLASVGSVAPFVGLFGTVWGIYHALTAIGQSGVATIDKVAGPVGEALIMTAIGLAVAIPAVLAYNAFIKANRSVMAELENFAQDLHTLLTTGAPLMIKQGQKPANVTELHAKVASKGGNL</sequence>
<evidence type="ECO:0000256" key="6">
    <source>
        <dbReference type="ARBA" id="ARBA00022519"/>
    </source>
</evidence>
<evidence type="ECO:0000256" key="13">
    <source>
        <dbReference type="SAM" id="Phobius"/>
    </source>
</evidence>
<feature type="transmembrane region" description="Helical" evidence="13">
    <location>
        <begin position="126"/>
        <end position="149"/>
    </location>
</feature>
<comment type="similarity">
    <text evidence="12">Belongs to the exbB/tolQ family.</text>
</comment>
<keyword evidence="10 13" id="KW-0472">Membrane</keyword>
<evidence type="ECO:0000259" key="14">
    <source>
        <dbReference type="Pfam" id="PF01618"/>
    </source>
</evidence>
<keyword evidence="7 13" id="KW-0812">Transmembrane</keyword>
<feature type="domain" description="MotA/TolQ/ExbB proton channel" evidence="14">
    <location>
        <begin position="99"/>
        <end position="206"/>
    </location>
</feature>
<dbReference type="InterPro" id="IPR002898">
    <property type="entry name" value="MotA_ExbB_proton_chnl"/>
</dbReference>
<reference evidence="16" key="1">
    <citation type="journal article" date="2019" name="Int. J. Syst. Evol. Microbiol.">
        <title>The Global Catalogue of Microorganisms (GCM) 10K type strain sequencing project: providing services to taxonomists for standard genome sequencing and annotation.</title>
        <authorList>
            <consortium name="The Broad Institute Genomics Platform"/>
            <consortium name="The Broad Institute Genome Sequencing Center for Infectious Disease"/>
            <person name="Wu L."/>
            <person name="Ma J."/>
        </authorList>
    </citation>
    <scope>NUCLEOTIDE SEQUENCE [LARGE SCALE GENOMIC DNA]</scope>
    <source>
        <strain evidence="16">CCUG 59685</strain>
    </source>
</reference>
<evidence type="ECO:0000256" key="5">
    <source>
        <dbReference type="ARBA" id="ARBA00022475"/>
    </source>
</evidence>
<evidence type="ECO:0000256" key="1">
    <source>
        <dbReference type="ARBA" id="ARBA00004429"/>
    </source>
</evidence>
<dbReference type="EMBL" id="JBHTJW010000001">
    <property type="protein sequence ID" value="MFD0928411.1"/>
    <property type="molecule type" value="Genomic_DNA"/>
</dbReference>
<feature type="transmembrane region" description="Helical" evidence="13">
    <location>
        <begin position="173"/>
        <end position="194"/>
    </location>
</feature>
<dbReference type="RefSeq" id="WP_194749241.1">
    <property type="nucleotide sequence ID" value="NZ_JBHTJW010000001.1"/>
</dbReference>
<protein>
    <recommendedName>
        <fullName evidence="3">Biopolymer transport protein ExbB</fullName>
    </recommendedName>
</protein>
<comment type="subcellular location">
    <subcellularLocation>
        <location evidence="1">Cell inner membrane</location>
        <topology evidence="1">Multi-pass membrane protein</topology>
    </subcellularLocation>
    <subcellularLocation>
        <location evidence="12">Membrane</location>
        <topology evidence="12">Multi-pass membrane protein</topology>
    </subcellularLocation>
</comment>
<comment type="subunit">
    <text evidence="2">The accessory proteins ExbB and ExbD seem to form a complex with TonB.</text>
</comment>
<keyword evidence="9 13" id="KW-1133">Transmembrane helix</keyword>
<evidence type="ECO:0000256" key="2">
    <source>
        <dbReference type="ARBA" id="ARBA00011471"/>
    </source>
</evidence>
<dbReference type="PANTHER" id="PTHR30625">
    <property type="entry name" value="PROTEIN TOLQ"/>
    <property type="match status" value="1"/>
</dbReference>
<dbReference type="Pfam" id="PF01618">
    <property type="entry name" value="MotA_ExbB"/>
    <property type="match status" value="1"/>
</dbReference>
<evidence type="ECO:0000256" key="9">
    <source>
        <dbReference type="ARBA" id="ARBA00022989"/>
    </source>
</evidence>
<feature type="transmembrane region" description="Helical" evidence="13">
    <location>
        <begin position="15"/>
        <end position="37"/>
    </location>
</feature>
<evidence type="ECO:0000256" key="7">
    <source>
        <dbReference type="ARBA" id="ARBA00022692"/>
    </source>
</evidence>
<dbReference type="InterPro" id="IPR050790">
    <property type="entry name" value="ExbB/TolQ_transport"/>
</dbReference>
<proteinExistence type="inferred from homology"/>
<comment type="function">
    <text evidence="11">Involved in the TonB-dependent energy-dependent transport of various receptor-bound substrates. Protects ExbD from proteolytic degradation and functionally stabilizes TonB.</text>
</comment>
<evidence type="ECO:0000256" key="4">
    <source>
        <dbReference type="ARBA" id="ARBA00022448"/>
    </source>
</evidence>
<keyword evidence="5" id="KW-1003">Cell membrane</keyword>
<organism evidence="15 16">
    <name type="scientific">Methylophilus glucosoxydans</name>
    <dbReference type="NCBI Taxonomy" id="752553"/>
    <lineage>
        <taxon>Bacteria</taxon>
        <taxon>Pseudomonadati</taxon>
        <taxon>Pseudomonadota</taxon>
        <taxon>Betaproteobacteria</taxon>
        <taxon>Nitrosomonadales</taxon>
        <taxon>Methylophilaceae</taxon>
        <taxon>Methylophilus</taxon>
    </lineage>
</organism>
<dbReference type="PANTHER" id="PTHR30625:SF14">
    <property type="entry name" value="BIOPOLYMER TRANSPORT PROTEIN EXBB"/>
    <property type="match status" value="1"/>
</dbReference>
<evidence type="ECO:0000256" key="3">
    <source>
        <dbReference type="ARBA" id="ARBA00022093"/>
    </source>
</evidence>